<evidence type="ECO:0000256" key="1">
    <source>
        <dbReference type="ARBA" id="ARBA00004429"/>
    </source>
</evidence>
<evidence type="ECO:0000256" key="4">
    <source>
        <dbReference type="ARBA" id="ARBA00022989"/>
    </source>
</evidence>
<evidence type="ECO:0000256" key="6">
    <source>
        <dbReference type="SAM" id="Phobius"/>
    </source>
</evidence>
<organism evidence="7 8">
    <name type="scientific">Marinobacterium lutimaris</name>
    <dbReference type="NCBI Taxonomy" id="568106"/>
    <lineage>
        <taxon>Bacteria</taxon>
        <taxon>Pseudomonadati</taxon>
        <taxon>Pseudomonadota</taxon>
        <taxon>Gammaproteobacteria</taxon>
        <taxon>Oceanospirillales</taxon>
        <taxon>Oceanospirillaceae</taxon>
        <taxon>Marinobacterium</taxon>
    </lineage>
</organism>
<feature type="transmembrane region" description="Helical" evidence="6">
    <location>
        <begin position="242"/>
        <end position="268"/>
    </location>
</feature>
<dbReference type="GO" id="GO:0005886">
    <property type="term" value="C:plasma membrane"/>
    <property type="evidence" value="ECO:0007669"/>
    <property type="project" value="UniProtKB-SubCell"/>
</dbReference>
<proteinExistence type="predicted"/>
<dbReference type="AlphaFoldDB" id="A0A1H5Y0B8"/>
<evidence type="ECO:0000256" key="5">
    <source>
        <dbReference type="ARBA" id="ARBA00023136"/>
    </source>
</evidence>
<comment type="subcellular location">
    <subcellularLocation>
        <location evidence="1">Cell inner membrane</location>
        <topology evidence="1">Multi-pass membrane protein</topology>
    </subcellularLocation>
</comment>
<dbReference type="PANTHER" id="PTHR30482">
    <property type="entry name" value="HIGH-AFFINITY BRANCHED-CHAIN AMINO ACID TRANSPORT SYSTEM PERMEASE"/>
    <property type="match status" value="1"/>
</dbReference>
<dbReference type="Pfam" id="PF02653">
    <property type="entry name" value="BPD_transp_2"/>
    <property type="match status" value="1"/>
</dbReference>
<evidence type="ECO:0000313" key="7">
    <source>
        <dbReference type="EMBL" id="SEG17117.1"/>
    </source>
</evidence>
<dbReference type="OrthoDB" id="9034298at2"/>
<dbReference type="InterPro" id="IPR043428">
    <property type="entry name" value="LivM-like"/>
</dbReference>
<dbReference type="PANTHER" id="PTHR30482:SF17">
    <property type="entry name" value="ABC TRANSPORTER ATP-BINDING PROTEIN"/>
    <property type="match status" value="1"/>
</dbReference>
<keyword evidence="5 6" id="KW-0472">Membrane</keyword>
<evidence type="ECO:0000313" key="8">
    <source>
        <dbReference type="Proteomes" id="UP000236745"/>
    </source>
</evidence>
<keyword evidence="4 6" id="KW-1133">Transmembrane helix</keyword>
<keyword evidence="8" id="KW-1185">Reference proteome</keyword>
<feature type="transmembrane region" description="Helical" evidence="6">
    <location>
        <begin position="280"/>
        <end position="304"/>
    </location>
</feature>
<name>A0A1H5Y0B8_9GAMM</name>
<keyword evidence="3 6" id="KW-0812">Transmembrane</keyword>
<dbReference type="InterPro" id="IPR001851">
    <property type="entry name" value="ABC_transp_permease"/>
</dbReference>
<dbReference type="Proteomes" id="UP000236745">
    <property type="component" value="Unassembled WGS sequence"/>
</dbReference>
<gene>
    <name evidence="7" type="ORF">SAMN05444390_1011561</name>
</gene>
<evidence type="ECO:0000256" key="3">
    <source>
        <dbReference type="ARBA" id="ARBA00022692"/>
    </source>
</evidence>
<evidence type="ECO:0000256" key="2">
    <source>
        <dbReference type="ARBA" id="ARBA00022475"/>
    </source>
</evidence>
<keyword evidence="2" id="KW-1003">Cell membrane</keyword>
<feature type="transmembrane region" description="Helical" evidence="6">
    <location>
        <begin position="32"/>
        <end position="62"/>
    </location>
</feature>
<reference evidence="7 8" key="1">
    <citation type="submission" date="2016-10" db="EMBL/GenBank/DDBJ databases">
        <authorList>
            <person name="de Groot N.N."/>
        </authorList>
    </citation>
    <scope>NUCLEOTIDE SEQUENCE [LARGE SCALE GENOMIC DNA]</scope>
    <source>
        <strain evidence="7 8">DSM 22012</strain>
    </source>
</reference>
<dbReference type="EMBL" id="FNVQ01000001">
    <property type="protein sequence ID" value="SEG17117.1"/>
    <property type="molecule type" value="Genomic_DNA"/>
</dbReference>
<sequence length="326" mass="35613">MLHFKYLLWLAVGVLLPQLVGSATLMSLLTQSLIYALFALGVGILLRQCGLVSFGHAAFFGISGYSVALLMRDLELGAASAIVLTLVALAIVAFLLGLVVSRIPGIAFGMLTLAIGQTVYLSALKSRETLGGADGLNINWPSSIFGLDVRLFYDPASMFVISWVVMLVTIYLLDRLFRSRFGSITSAIRDNEERARFIGLHVMLPKAVVYALSAVVSGLAGVLSAIYTGFISPETLHWSVSGTALIMTILGGVRYLWGPILGAIFYFFVKEYVGELTDYWMAMLGAVVIFIVVFAPNGVSGLLMQLQERRQKRKQDVIVRRMEVRS</sequence>
<accession>A0A1H5Y0B8</accession>
<feature type="transmembrane region" description="Helical" evidence="6">
    <location>
        <begin position="207"/>
        <end position="230"/>
    </location>
</feature>
<feature type="transmembrane region" description="Helical" evidence="6">
    <location>
        <begin position="151"/>
        <end position="173"/>
    </location>
</feature>
<feature type="transmembrane region" description="Helical" evidence="6">
    <location>
        <begin position="74"/>
        <end position="100"/>
    </location>
</feature>
<dbReference type="RefSeq" id="WP_104002453.1">
    <property type="nucleotide sequence ID" value="NZ_FNVQ01000001.1"/>
</dbReference>
<dbReference type="GO" id="GO:0015658">
    <property type="term" value="F:branched-chain amino acid transmembrane transporter activity"/>
    <property type="evidence" value="ECO:0007669"/>
    <property type="project" value="InterPro"/>
</dbReference>
<protein>
    <submittedName>
        <fullName evidence="7">Amino acid/amide ABC transporter membrane protein 2, HAAT family</fullName>
    </submittedName>
</protein>
<dbReference type="CDD" id="cd06581">
    <property type="entry name" value="TM_PBP1_LivM_like"/>
    <property type="match status" value="1"/>
</dbReference>
<feature type="transmembrane region" description="Helical" evidence="6">
    <location>
        <begin position="106"/>
        <end position="124"/>
    </location>
</feature>